<organism evidence="3 5">
    <name type="scientific">Leptospira perolatii</name>
    <dbReference type="NCBI Taxonomy" id="2023191"/>
    <lineage>
        <taxon>Bacteria</taxon>
        <taxon>Pseudomonadati</taxon>
        <taxon>Spirochaetota</taxon>
        <taxon>Spirochaetia</taxon>
        <taxon>Leptospirales</taxon>
        <taxon>Leptospiraceae</taxon>
        <taxon>Leptospira</taxon>
    </lineage>
</organism>
<name>A0A2M9ZSH4_9LEPT</name>
<dbReference type="AlphaFoldDB" id="A0A2M9ZSH4"/>
<proteinExistence type="predicted"/>
<dbReference type="EMBL" id="NPDY01000001">
    <property type="protein sequence ID" value="PJZ71387.1"/>
    <property type="molecule type" value="Genomic_DNA"/>
</dbReference>
<dbReference type="EMBL" id="NPDZ01000001">
    <property type="protein sequence ID" value="PJZ74921.1"/>
    <property type="molecule type" value="Genomic_DNA"/>
</dbReference>
<keyword evidence="4" id="KW-1185">Reference proteome</keyword>
<protein>
    <submittedName>
        <fullName evidence="3">Uncharacterized protein</fullName>
    </submittedName>
</protein>
<dbReference type="RefSeq" id="WP_100712353.1">
    <property type="nucleotide sequence ID" value="NZ_NPDY01000001.1"/>
</dbReference>
<evidence type="ECO:0000313" key="3">
    <source>
        <dbReference type="EMBL" id="PJZ74921.1"/>
    </source>
</evidence>
<dbReference type="NCBIfam" id="NF047433">
    <property type="entry name" value="Lepto_7_Nterm"/>
    <property type="match status" value="1"/>
</dbReference>
<gene>
    <name evidence="2" type="ORF">CH360_02490</name>
    <name evidence="3" type="ORF">CH373_02490</name>
</gene>
<evidence type="ECO:0000313" key="4">
    <source>
        <dbReference type="Proteomes" id="UP000231962"/>
    </source>
</evidence>
<accession>A0A2M9ZSH4</accession>
<dbReference type="Proteomes" id="UP000231990">
    <property type="component" value="Unassembled WGS sequence"/>
</dbReference>
<dbReference type="OrthoDB" id="314926at2"/>
<feature type="region of interest" description="Disordered" evidence="1">
    <location>
        <begin position="84"/>
        <end position="127"/>
    </location>
</feature>
<evidence type="ECO:0000313" key="2">
    <source>
        <dbReference type="EMBL" id="PJZ71387.1"/>
    </source>
</evidence>
<dbReference type="Proteomes" id="UP000231962">
    <property type="component" value="Unassembled WGS sequence"/>
</dbReference>
<evidence type="ECO:0000313" key="5">
    <source>
        <dbReference type="Proteomes" id="UP000231990"/>
    </source>
</evidence>
<sequence>MHRSPRFGFIFILSFLLSFSFSPLFAEQTVYLRNGKVLKGEVIKQTPTVIIVRMPDGTEQEIKKTAILKVSFKELSAQDLKAEEEKAKKQKEEQEKASKLADEEKEKAAKLAEDEKKKAAAEEAKSKRAKEMEEAKRHYIQLLLGFGPGHYISGAPQYYDNIENVGTFLNDFSAGPLHTAPVRKGKFSRTIHLRYAWNRLVVETGGSYFESSTTSSYPGTLRLSDSPLVIQNTFTTGTYPEKYKQVYGQISYSVYPNKKFDIRPIVGIQRIITNTVDKNSVLLSPAAPGGFDLILRKDNSFSETMRGTSAGLAFEMKFAEKFEGRIEVLSYNLNASSRGERGDYSLNLSNGYRNKYGVSNDWKITGTSVNLRLLYQWKYGISFWAGISAATYQYKAVNTVAAFNDNSTPDPVVLLLQAKLINGLTQMVAPEAKVSALYFGAAYTFDFMKSNKTE</sequence>
<evidence type="ECO:0000256" key="1">
    <source>
        <dbReference type="SAM" id="MobiDB-lite"/>
    </source>
</evidence>
<comment type="caution">
    <text evidence="3">The sequence shown here is derived from an EMBL/GenBank/DDBJ whole genome shotgun (WGS) entry which is preliminary data.</text>
</comment>
<reference evidence="4 5" key="1">
    <citation type="submission" date="2017-07" db="EMBL/GenBank/DDBJ databases">
        <title>Leptospira spp. isolated from tropical soils.</title>
        <authorList>
            <person name="Thibeaux R."/>
            <person name="Iraola G."/>
            <person name="Ferres I."/>
            <person name="Bierque E."/>
            <person name="Girault D."/>
            <person name="Soupe-Gilbert M.-E."/>
            <person name="Picardeau M."/>
            <person name="Goarant C."/>
        </authorList>
    </citation>
    <scope>NUCLEOTIDE SEQUENCE [LARGE SCALE GENOMIC DNA]</scope>
    <source>
        <strain evidence="3 5">FH1-B-B1</strain>
        <strain evidence="2 4">FH1-B-C1</strain>
    </source>
</reference>